<dbReference type="EC" id="2.7.8.11" evidence="5"/>
<evidence type="ECO:0000256" key="1">
    <source>
        <dbReference type="ARBA" id="ARBA00001936"/>
    </source>
</evidence>
<keyword evidence="15" id="KW-1208">Phospholipid metabolism</keyword>
<comment type="subcellular location">
    <subcellularLocation>
        <location evidence="3">Membrane</location>
        <topology evidence="3">Multi-pass membrane protein</topology>
    </subcellularLocation>
</comment>
<keyword evidence="14" id="KW-0594">Phospholipid biosynthesis</keyword>
<evidence type="ECO:0000256" key="2">
    <source>
        <dbReference type="ARBA" id="ARBA00001946"/>
    </source>
</evidence>
<dbReference type="InterPro" id="IPR048254">
    <property type="entry name" value="CDP_ALCOHOL_P_TRANSF_CS"/>
</dbReference>
<comment type="cofactor">
    <cofactor evidence="1">
        <name>Mn(2+)</name>
        <dbReference type="ChEBI" id="CHEBI:29035"/>
    </cofactor>
</comment>
<dbReference type="GO" id="GO:0006661">
    <property type="term" value="P:phosphatidylinositol biosynthetic process"/>
    <property type="evidence" value="ECO:0007669"/>
    <property type="project" value="TreeGrafter"/>
</dbReference>
<dbReference type="InterPro" id="IPR000462">
    <property type="entry name" value="CDP-OH_P_trans"/>
</dbReference>
<evidence type="ECO:0000256" key="16">
    <source>
        <dbReference type="RuleBase" id="RU003750"/>
    </source>
</evidence>
<evidence type="ECO:0000313" key="17">
    <source>
        <dbReference type="EMBL" id="ORY13723.1"/>
    </source>
</evidence>
<dbReference type="GO" id="GO:0016020">
    <property type="term" value="C:membrane"/>
    <property type="evidence" value="ECO:0007669"/>
    <property type="project" value="UniProtKB-SubCell"/>
</dbReference>
<keyword evidence="18" id="KW-1185">Reference proteome</keyword>
<dbReference type="Proteomes" id="UP000193144">
    <property type="component" value="Unassembled WGS sequence"/>
</dbReference>
<sequence length="275" mass="30578">MADPTVSTNGDGTAAGSTNSQERVSEECIFLFYPNLIGYTRIILTATSLYYMPLDPLTCSLLYTASCLLDALDGIAARYFDQKTAFGEVLDMVTDRCTTACLLVFLASAFPRWSIAFQGLLSLDLSSHYVHMYASEKSHKEVDRSASWVLHLYYTNKTVLFGLCTLNEMFFIALYHLSFSSPTLLQTPNDAASLHVQTSTAVESSMLFTSPWSAGATEYARASKTDPTVPRFLARISFPFMVGKQIINVVQLVHASRSLAKRDLEKRKNIALKRQ</sequence>
<evidence type="ECO:0000256" key="8">
    <source>
        <dbReference type="ARBA" id="ARBA00022692"/>
    </source>
</evidence>
<comment type="cofactor">
    <cofactor evidence="2">
        <name>Mg(2+)</name>
        <dbReference type="ChEBI" id="CHEBI:18420"/>
    </cofactor>
</comment>
<proteinExistence type="inferred from homology"/>
<dbReference type="PIRSF" id="PIRSF000848">
    <property type="entry name" value="CDP_diag_ino_3_P"/>
    <property type="match status" value="1"/>
</dbReference>
<dbReference type="AlphaFoldDB" id="A0A1Y1ZTY9"/>
<evidence type="ECO:0000256" key="4">
    <source>
        <dbReference type="ARBA" id="ARBA00010441"/>
    </source>
</evidence>
<keyword evidence="11" id="KW-1133">Transmembrane helix</keyword>
<organism evidence="17 18">
    <name type="scientific">Clohesyomyces aquaticus</name>
    <dbReference type="NCBI Taxonomy" id="1231657"/>
    <lineage>
        <taxon>Eukaryota</taxon>
        <taxon>Fungi</taxon>
        <taxon>Dikarya</taxon>
        <taxon>Ascomycota</taxon>
        <taxon>Pezizomycotina</taxon>
        <taxon>Dothideomycetes</taxon>
        <taxon>Pleosporomycetidae</taxon>
        <taxon>Pleosporales</taxon>
        <taxon>Lindgomycetaceae</taxon>
        <taxon>Clohesyomyces</taxon>
    </lineage>
</organism>
<keyword evidence="13" id="KW-0472">Membrane</keyword>
<keyword evidence="7 16" id="KW-0808">Transferase</keyword>
<evidence type="ECO:0000256" key="5">
    <source>
        <dbReference type="ARBA" id="ARBA00013212"/>
    </source>
</evidence>
<evidence type="ECO:0000256" key="7">
    <source>
        <dbReference type="ARBA" id="ARBA00022679"/>
    </source>
</evidence>
<evidence type="ECO:0000256" key="10">
    <source>
        <dbReference type="ARBA" id="ARBA00022842"/>
    </source>
</evidence>
<name>A0A1Y1ZTY9_9PLEO</name>
<protein>
    <recommendedName>
        <fullName evidence="5">CDP-diacylglycerol--inositol 3-phosphatidyltransferase</fullName>
        <ecNumber evidence="5">2.7.8.11</ecNumber>
    </recommendedName>
</protein>
<dbReference type="Gene3D" id="1.20.120.1760">
    <property type="match status" value="1"/>
</dbReference>
<dbReference type="GO" id="GO:0046872">
    <property type="term" value="F:metal ion binding"/>
    <property type="evidence" value="ECO:0007669"/>
    <property type="project" value="UniProtKB-KW"/>
</dbReference>
<evidence type="ECO:0000256" key="14">
    <source>
        <dbReference type="ARBA" id="ARBA00023209"/>
    </source>
</evidence>
<dbReference type="InterPro" id="IPR014387">
    <property type="entry name" value="CDP_diag_ino_3_P_euk"/>
</dbReference>
<evidence type="ECO:0000256" key="15">
    <source>
        <dbReference type="ARBA" id="ARBA00023264"/>
    </source>
</evidence>
<dbReference type="InterPro" id="IPR043130">
    <property type="entry name" value="CDP-OH_PTrfase_TM_dom"/>
</dbReference>
<evidence type="ECO:0000313" key="18">
    <source>
        <dbReference type="Proteomes" id="UP000193144"/>
    </source>
</evidence>
<dbReference type="PROSITE" id="PS00379">
    <property type="entry name" value="CDP_ALCOHOL_P_TRANSF"/>
    <property type="match status" value="1"/>
</dbReference>
<comment type="caution">
    <text evidence="17">The sequence shown here is derived from an EMBL/GenBank/DDBJ whole genome shotgun (WGS) entry which is preliminary data.</text>
</comment>
<accession>A0A1Y1ZTY9</accession>
<evidence type="ECO:0000256" key="3">
    <source>
        <dbReference type="ARBA" id="ARBA00004141"/>
    </source>
</evidence>
<evidence type="ECO:0000256" key="9">
    <source>
        <dbReference type="ARBA" id="ARBA00022723"/>
    </source>
</evidence>
<dbReference type="Pfam" id="PF01066">
    <property type="entry name" value="CDP-OH_P_transf"/>
    <property type="match status" value="1"/>
</dbReference>
<dbReference type="EMBL" id="MCFA01000039">
    <property type="protein sequence ID" value="ORY13723.1"/>
    <property type="molecule type" value="Genomic_DNA"/>
</dbReference>
<evidence type="ECO:0000256" key="11">
    <source>
        <dbReference type="ARBA" id="ARBA00022989"/>
    </source>
</evidence>
<dbReference type="OrthoDB" id="10251079at2759"/>
<dbReference type="STRING" id="1231657.A0A1Y1ZTY9"/>
<dbReference type="PANTHER" id="PTHR15362">
    <property type="entry name" value="PHOSPHATIDYLINOSITOL SYNTHASE"/>
    <property type="match status" value="1"/>
</dbReference>
<keyword evidence="10" id="KW-0460">Magnesium</keyword>
<dbReference type="GO" id="GO:0003881">
    <property type="term" value="F:CDP-diacylglycerol-inositol 3-phosphatidyltransferase activity"/>
    <property type="evidence" value="ECO:0007669"/>
    <property type="project" value="UniProtKB-EC"/>
</dbReference>
<comment type="similarity">
    <text evidence="4 16">Belongs to the CDP-alcohol phosphatidyltransferase class-I family.</text>
</comment>
<keyword evidence="9" id="KW-0479">Metal-binding</keyword>
<keyword evidence="6" id="KW-0444">Lipid biosynthesis</keyword>
<keyword evidence="12" id="KW-0443">Lipid metabolism</keyword>
<evidence type="ECO:0000256" key="12">
    <source>
        <dbReference type="ARBA" id="ARBA00023098"/>
    </source>
</evidence>
<dbReference type="PANTHER" id="PTHR15362:SF4">
    <property type="entry name" value="CDP-DIACYLGLYCEROL--INOSITOL 3-PHOSPHATIDYLTRANSFERASE"/>
    <property type="match status" value="1"/>
</dbReference>
<keyword evidence="8" id="KW-0812">Transmembrane</keyword>
<reference evidence="17 18" key="1">
    <citation type="submission" date="2016-07" db="EMBL/GenBank/DDBJ databases">
        <title>Pervasive Adenine N6-methylation of Active Genes in Fungi.</title>
        <authorList>
            <consortium name="DOE Joint Genome Institute"/>
            <person name="Mondo S.J."/>
            <person name="Dannebaum R.O."/>
            <person name="Kuo R.C."/>
            <person name="Labutti K."/>
            <person name="Haridas S."/>
            <person name="Kuo A."/>
            <person name="Salamov A."/>
            <person name="Ahrendt S.R."/>
            <person name="Lipzen A."/>
            <person name="Sullivan W."/>
            <person name="Andreopoulos W.B."/>
            <person name="Clum A."/>
            <person name="Lindquist E."/>
            <person name="Daum C."/>
            <person name="Ramamoorthy G.K."/>
            <person name="Gryganskyi A."/>
            <person name="Culley D."/>
            <person name="Magnuson J.K."/>
            <person name="James T.Y."/>
            <person name="O'Malley M.A."/>
            <person name="Stajich J.E."/>
            <person name="Spatafora J.W."/>
            <person name="Visel A."/>
            <person name="Grigoriev I.V."/>
        </authorList>
    </citation>
    <scope>NUCLEOTIDE SEQUENCE [LARGE SCALE GENOMIC DNA]</scope>
    <source>
        <strain evidence="17 18">CBS 115471</strain>
    </source>
</reference>
<evidence type="ECO:0000256" key="6">
    <source>
        <dbReference type="ARBA" id="ARBA00022516"/>
    </source>
</evidence>
<evidence type="ECO:0000256" key="13">
    <source>
        <dbReference type="ARBA" id="ARBA00023136"/>
    </source>
</evidence>
<gene>
    <name evidence="17" type="ORF">BCR34DRAFT_480504</name>
</gene>
<dbReference type="GO" id="GO:0005794">
    <property type="term" value="C:Golgi apparatus"/>
    <property type="evidence" value="ECO:0007669"/>
    <property type="project" value="TreeGrafter"/>
</dbReference>